<dbReference type="AlphaFoldDB" id="A0A1G4REL2"/>
<protein>
    <submittedName>
        <fullName evidence="2">Uncharacterized protein</fullName>
    </submittedName>
</protein>
<evidence type="ECO:0000256" key="1">
    <source>
        <dbReference type="SAM" id="SignalP"/>
    </source>
</evidence>
<keyword evidence="3" id="KW-1185">Reference proteome</keyword>
<gene>
    <name evidence="2" type="ORF">SAMN02927928_1857</name>
</gene>
<feature type="signal peptide" evidence="1">
    <location>
        <begin position="1"/>
        <end position="27"/>
    </location>
</feature>
<keyword evidence="1" id="KW-0732">Signal</keyword>
<dbReference type="RefSeq" id="WP_090646777.1">
    <property type="nucleotide sequence ID" value="NZ_CBCRYE010000004.1"/>
</dbReference>
<dbReference type="EMBL" id="FMTS01000002">
    <property type="protein sequence ID" value="SCW55383.1"/>
    <property type="molecule type" value="Genomic_DNA"/>
</dbReference>
<feature type="chain" id="PRO_5011505780" evidence="1">
    <location>
        <begin position="28"/>
        <end position="198"/>
    </location>
</feature>
<sequence length="198" mass="21756">MQQRKSEMAAWLLGAVVLSGCPVSSQAAGDRTFHNDEFGMRVTFPAGGKVCPALSGDHAHGFYAWYHAQSTLCGSTHVDPAASSLSLYASYNSAFWKTPWEELQPSCQTAKPMAAQRNLSFKGYRSVSCISRKADGVIEVDVVAFTGRWKGADTSSDPDLQTPYLSYRASLTTTSGRFERDMVLFRIFLAKIDIRPPQ</sequence>
<accession>A0A1G4REL2</accession>
<dbReference type="PROSITE" id="PS51257">
    <property type="entry name" value="PROKAR_LIPOPROTEIN"/>
    <property type="match status" value="1"/>
</dbReference>
<name>A0A1G4REL2_9CAUL</name>
<dbReference type="STRING" id="260084.SAMN02927928_1857"/>
<reference evidence="3" key="1">
    <citation type="submission" date="2016-10" db="EMBL/GenBank/DDBJ databases">
        <authorList>
            <person name="Varghese N."/>
            <person name="Submissions S."/>
        </authorList>
    </citation>
    <scope>NUCLEOTIDE SEQUENCE [LARGE SCALE GENOMIC DNA]</scope>
    <source>
        <strain evidence="3">CGMCC 1.3431</strain>
    </source>
</reference>
<organism evidence="2 3">
    <name type="scientific">Asticcacaulis taihuensis</name>
    <dbReference type="NCBI Taxonomy" id="260084"/>
    <lineage>
        <taxon>Bacteria</taxon>
        <taxon>Pseudomonadati</taxon>
        <taxon>Pseudomonadota</taxon>
        <taxon>Alphaproteobacteria</taxon>
        <taxon>Caulobacterales</taxon>
        <taxon>Caulobacteraceae</taxon>
        <taxon>Asticcacaulis</taxon>
    </lineage>
</organism>
<dbReference type="OrthoDB" id="9800595at2"/>
<proteinExistence type="predicted"/>
<evidence type="ECO:0000313" key="3">
    <source>
        <dbReference type="Proteomes" id="UP000199150"/>
    </source>
</evidence>
<dbReference type="Proteomes" id="UP000199150">
    <property type="component" value="Unassembled WGS sequence"/>
</dbReference>
<evidence type="ECO:0000313" key="2">
    <source>
        <dbReference type="EMBL" id="SCW55383.1"/>
    </source>
</evidence>